<dbReference type="Proteomes" id="UP000237105">
    <property type="component" value="Unassembled WGS sequence"/>
</dbReference>
<sequence length="55" mass="5712">ATPKNCQPASTNHSSFNVSNLLSISCGIGRPVHVGVNISLGALVYDVAEMISENV</sequence>
<proteinExistence type="predicted"/>
<feature type="non-terminal residue" evidence="1">
    <location>
        <position position="1"/>
    </location>
</feature>
<organism evidence="1 2">
    <name type="scientific">Parasponia andersonii</name>
    <name type="common">Sponia andersonii</name>
    <dbReference type="NCBI Taxonomy" id="3476"/>
    <lineage>
        <taxon>Eukaryota</taxon>
        <taxon>Viridiplantae</taxon>
        <taxon>Streptophyta</taxon>
        <taxon>Embryophyta</taxon>
        <taxon>Tracheophyta</taxon>
        <taxon>Spermatophyta</taxon>
        <taxon>Magnoliopsida</taxon>
        <taxon>eudicotyledons</taxon>
        <taxon>Gunneridae</taxon>
        <taxon>Pentapetalae</taxon>
        <taxon>rosids</taxon>
        <taxon>fabids</taxon>
        <taxon>Rosales</taxon>
        <taxon>Cannabaceae</taxon>
        <taxon>Parasponia</taxon>
    </lineage>
</organism>
<evidence type="ECO:0000313" key="1">
    <source>
        <dbReference type="EMBL" id="PON46145.1"/>
    </source>
</evidence>
<accession>A0A2P5BBJ5</accession>
<name>A0A2P5BBJ5_PARAD</name>
<dbReference type="AlphaFoldDB" id="A0A2P5BBJ5"/>
<reference evidence="2" key="1">
    <citation type="submission" date="2016-06" db="EMBL/GenBank/DDBJ databases">
        <title>Parallel loss of symbiosis genes in relatives of nitrogen-fixing non-legume Parasponia.</title>
        <authorList>
            <person name="Van Velzen R."/>
            <person name="Holmer R."/>
            <person name="Bu F."/>
            <person name="Rutten L."/>
            <person name="Van Zeijl A."/>
            <person name="Liu W."/>
            <person name="Santuari L."/>
            <person name="Cao Q."/>
            <person name="Sharma T."/>
            <person name="Shen D."/>
            <person name="Roswanjaya Y."/>
            <person name="Wardhani T."/>
            <person name="Kalhor M.S."/>
            <person name="Jansen J."/>
            <person name="Van den Hoogen J."/>
            <person name="Gungor B."/>
            <person name="Hartog M."/>
            <person name="Hontelez J."/>
            <person name="Verver J."/>
            <person name="Yang W.-C."/>
            <person name="Schijlen E."/>
            <person name="Repin R."/>
            <person name="Schilthuizen M."/>
            <person name="Schranz E."/>
            <person name="Heidstra R."/>
            <person name="Miyata K."/>
            <person name="Fedorova E."/>
            <person name="Kohlen W."/>
            <person name="Bisseling T."/>
            <person name="Smit S."/>
            <person name="Geurts R."/>
        </authorList>
    </citation>
    <scope>NUCLEOTIDE SEQUENCE [LARGE SCALE GENOMIC DNA]</scope>
    <source>
        <strain evidence="2">cv. WU1-14</strain>
    </source>
</reference>
<evidence type="ECO:0000313" key="2">
    <source>
        <dbReference type="Proteomes" id="UP000237105"/>
    </source>
</evidence>
<dbReference type="EMBL" id="JXTB01000317">
    <property type="protein sequence ID" value="PON46145.1"/>
    <property type="molecule type" value="Genomic_DNA"/>
</dbReference>
<gene>
    <name evidence="1" type="ORF">PanWU01x14_253680</name>
</gene>
<protein>
    <submittedName>
        <fullName evidence="1">Uncharacterized protein</fullName>
    </submittedName>
</protein>
<keyword evidence="2" id="KW-1185">Reference proteome</keyword>
<comment type="caution">
    <text evidence="1">The sequence shown here is derived from an EMBL/GenBank/DDBJ whole genome shotgun (WGS) entry which is preliminary data.</text>
</comment>